<evidence type="ECO:0000313" key="2">
    <source>
        <dbReference type="EMBL" id="WDE97880.1"/>
    </source>
</evidence>
<dbReference type="EMBL" id="CP117812">
    <property type="protein sequence ID" value="WDE97880.1"/>
    <property type="molecule type" value="Genomic_DNA"/>
</dbReference>
<accession>A0ABY7VUJ2</accession>
<keyword evidence="1" id="KW-1133">Transmembrane helix</keyword>
<feature type="transmembrane region" description="Helical" evidence="1">
    <location>
        <begin position="64"/>
        <end position="88"/>
    </location>
</feature>
<keyword evidence="1" id="KW-0472">Membrane</keyword>
<evidence type="ECO:0000313" key="3">
    <source>
        <dbReference type="Proteomes" id="UP001214250"/>
    </source>
</evidence>
<protein>
    <submittedName>
        <fullName evidence="2">Uncharacterized protein</fullName>
    </submittedName>
</protein>
<feature type="transmembrane region" description="Helical" evidence="1">
    <location>
        <begin position="94"/>
        <end position="116"/>
    </location>
</feature>
<keyword evidence="3" id="KW-1185">Reference proteome</keyword>
<dbReference type="RefSeq" id="WP_274152536.1">
    <property type="nucleotide sequence ID" value="NZ_CP117812.1"/>
</dbReference>
<feature type="transmembrane region" description="Helical" evidence="1">
    <location>
        <begin position="12"/>
        <end position="30"/>
    </location>
</feature>
<feature type="transmembrane region" description="Helical" evidence="1">
    <location>
        <begin position="36"/>
        <end position="57"/>
    </location>
</feature>
<keyword evidence="1" id="KW-0812">Transmembrane</keyword>
<reference evidence="2 3" key="1">
    <citation type="submission" date="2023-02" db="EMBL/GenBank/DDBJ databases">
        <title>Genome sequence of Lentisphaera profundi SAORIC-696.</title>
        <authorList>
            <person name="Kim e."/>
            <person name="Cho J.-C."/>
            <person name="Choi A."/>
            <person name="Kang I."/>
        </authorList>
    </citation>
    <scope>NUCLEOTIDE SEQUENCE [LARGE SCALE GENOMIC DNA]</scope>
    <source>
        <strain evidence="2 3">SAORIC-696</strain>
    </source>
</reference>
<sequence length="126" mass="13809">MKATLNPLHITALFLGPLLIAAYAIFSKVAFSSKEFLLAIALCLFNTAAVFVLDYFAFKLKKELFIGILLKFAKSAAMIIILGVLLFTKSVNNPQFLSIAFLIGFAATMICETASLKKQNLKTKVI</sequence>
<organism evidence="2 3">
    <name type="scientific">Lentisphaera profundi</name>
    <dbReference type="NCBI Taxonomy" id="1658616"/>
    <lineage>
        <taxon>Bacteria</taxon>
        <taxon>Pseudomonadati</taxon>
        <taxon>Lentisphaerota</taxon>
        <taxon>Lentisphaeria</taxon>
        <taxon>Lentisphaerales</taxon>
        <taxon>Lentisphaeraceae</taxon>
        <taxon>Lentisphaera</taxon>
    </lineage>
</organism>
<evidence type="ECO:0000256" key="1">
    <source>
        <dbReference type="SAM" id="Phobius"/>
    </source>
</evidence>
<name>A0ABY7VUJ2_9BACT</name>
<gene>
    <name evidence="2" type="ORF">PQO03_18810</name>
</gene>
<dbReference type="Proteomes" id="UP001214250">
    <property type="component" value="Chromosome 2"/>
</dbReference>
<proteinExistence type="predicted"/>